<dbReference type="STRING" id="333673.A0A3M0KCX1"/>
<proteinExistence type="predicted"/>
<keyword evidence="2" id="KW-1185">Reference proteome</keyword>
<name>A0A3M0KCX1_HIRRU</name>
<dbReference type="OrthoDB" id="276744at2759"/>
<dbReference type="EMBL" id="QRBI01000123">
    <property type="protein sequence ID" value="RMC05017.1"/>
    <property type="molecule type" value="Genomic_DNA"/>
</dbReference>
<accession>A0A3M0KCX1</accession>
<organism evidence="1 2">
    <name type="scientific">Hirundo rustica rustica</name>
    <dbReference type="NCBI Taxonomy" id="333673"/>
    <lineage>
        <taxon>Eukaryota</taxon>
        <taxon>Metazoa</taxon>
        <taxon>Chordata</taxon>
        <taxon>Craniata</taxon>
        <taxon>Vertebrata</taxon>
        <taxon>Euteleostomi</taxon>
        <taxon>Archelosauria</taxon>
        <taxon>Archosauria</taxon>
        <taxon>Dinosauria</taxon>
        <taxon>Saurischia</taxon>
        <taxon>Theropoda</taxon>
        <taxon>Coelurosauria</taxon>
        <taxon>Aves</taxon>
        <taxon>Neognathae</taxon>
        <taxon>Neoaves</taxon>
        <taxon>Telluraves</taxon>
        <taxon>Australaves</taxon>
        <taxon>Passeriformes</taxon>
        <taxon>Sylvioidea</taxon>
        <taxon>Hirundinidae</taxon>
        <taxon>Hirundo</taxon>
    </lineage>
</organism>
<protein>
    <submittedName>
        <fullName evidence="1">Uncharacterized protein</fullName>
    </submittedName>
</protein>
<sequence length="192" mass="21519">MKSGDLKLCHITVYVWRVKIKYFDFHDLQQLCQTVELRSTNTFQVPEPELSQTAPYFLVCSREELQEQVKNSPSEKNLVGLVDEKLNMTQPCALIAQKAKCALGCTKSSVGCREREGILPLCSALLRDPTWNTAPSSGVPAQEGHGPVGVSPEEDNTLIREMEYISFEERLRDLDLFSLEKSGILADLPAIF</sequence>
<evidence type="ECO:0000313" key="2">
    <source>
        <dbReference type="Proteomes" id="UP000269221"/>
    </source>
</evidence>
<dbReference type="Proteomes" id="UP000269221">
    <property type="component" value="Unassembled WGS sequence"/>
</dbReference>
<comment type="caution">
    <text evidence="1">The sequence shown here is derived from an EMBL/GenBank/DDBJ whole genome shotgun (WGS) entry which is preliminary data.</text>
</comment>
<evidence type="ECO:0000313" key="1">
    <source>
        <dbReference type="EMBL" id="RMC05017.1"/>
    </source>
</evidence>
<gene>
    <name evidence="1" type="ORF">DUI87_18198</name>
</gene>
<reference evidence="1 2" key="1">
    <citation type="submission" date="2018-07" db="EMBL/GenBank/DDBJ databases">
        <title>A high quality draft genome assembly of the barn swallow (H. rustica rustica).</title>
        <authorList>
            <person name="Formenti G."/>
            <person name="Chiara M."/>
            <person name="Poveda L."/>
            <person name="Francoijs K.-J."/>
            <person name="Bonisoli-Alquati A."/>
            <person name="Canova L."/>
            <person name="Gianfranceschi L."/>
            <person name="Horner D.S."/>
            <person name="Saino N."/>
        </authorList>
    </citation>
    <scope>NUCLEOTIDE SEQUENCE [LARGE SCALE GENOMIC DNA]</scope>
    <source>
        <strain evidence="1">Chelidonia</strain>
        <tissue evidence="1">Blood</tissue>
    </source>
</reference>
<dbReference type="AlphaFoldDB" id="A0A3M0KCX1"/>